<evidence type="ECO:0000313" key="3">
    <source>
        <dbReference type="Proteomes" id="UP000053750"/>
    </source>
</evidence>
<organism evidence="2 3">
    <name type="scientific">Paenibacillus darwinianus</name>
    <dbReference type="NCBI Taxonomy" id="1380763"/>
    <lineage>
        <taxon>Bacteria</taxon>
        <taxon>Bacillati</taxon>
        <taxon>Bacillota</taxon>
        <taxon>Bacilli</taxon>
        <taxon>Bacillales</taxon>
        <taxon>Paenibacillaceae</taxon>
        <taxon>Paenibacillus</taxon>
    </lineage>
</organism>
<proteinExistence type="predicted"/>
<accession>A0A9W5RZY1</accession>
<name>A0A9W5RZY1_9BACL</name>
<reference evidence="2 3" key="1">
    <citation type="submission" date="2014-02" db="EMBL/GenBank/DDBJ databases">
        <title>Genome sequence of Paenibacillus darwinianus reveals adaptive mechanisms for survival in Antarctic soils.</title>
        <authorList>
            <person name="Dsouza M."/>
            <person name="Taylor M.W."/>
            <person name="Turner S.J."/>
            <person name="Aislabie J."/>
        </authorList>
    </citation>
    <scope>NUCLEOTIDE SEQUENCE [LARGE SCALE GENOMIC DNA]</scope>
    <source>
        <strain evidence="2 3">CE1</strain>
    </source>
</reference>
<protein>
    <submittedName>
        <fullName evidence="2">Uncharacterized protein</fullName>
    </submittedName>
</protein>
<gene>
    <name evidence="2" type="ORF">BG53_05190</name>
</gene>
<keyword evidence="3" id="KW-1185">Reference proteome</keyword>
<dbReference type="Proteomes" id="UP000053750">
    <property type="component" value="Unassembled WGS sequence"/>
</dbReference>
<feature type="region of interest" description="Disordered" evidence="1">
    <location>
        <begin position="96"/>
        <end position="171"/>
    </location>
</feature>
<comment type="caution">
    <text evidence="2">The sequence shown here is derived from an EMBL/GenBank/DDBJ whole genome shotgun (WGS) entry which is preliminary data.</text>
</comment>
<feature type="compositionally biased region" description="Basic and acidic residues" evidence="1">
    <location>
        <begin position="110"/>
        <end position="131"/>
    </location>
</feature>
<evidence type="ECO:0000313" key="2">
    <source>
        <dbReference type="EMBL" id="EXX86859.1"/>
    </source>
</evidence>
<sequence length="171" mass="19761">MQVPIRLKPFFRHDRRGAVVADGRRLLADRLGGLKRSRADEKTADRFRASNTRIEHNDRFVPWKSRYGRRQPDRVAGLAQRSDHMRPALLGQIRPDKRAERVSRRAIGADAEHDDRAPIRVGSRDGCEERVQLLPADRPPNRPLRRLFPRARLASFHHGDSPPPRLIRQTP</sequence>
<dbReference type="AlphaFoldDB" id="A0A9W5RZY1"/>
<evidence type="ECO:0000256" key="1">
    <source>
        <dbReference type="SAM" id="MobiDB-lite"/>
    </source>
</evidence>
<dbReference type="EMBL" id="JFHU01000176">
    <property type="protein sequence ID" value="EXX86859.1"/>
    <property type="molecule type" value="Genomic_DNA"/>
</dbReference>